<feature type="repeat" description="WD" evidence="3">
    <location>
        <begin position="1084"/>
        <end position="1107"/>
    </location>
</feature>
<dbReference type="EMBL" id="CP029042">
    <property type="protein sequence ID" value="AZS69660.1"/>
    <property type="molecule type" value="Genomic_DNA"/>
</dbReference>
<accession>A0A3Q9K6H3</accession>
<dbReference type="SUPFAM" id="SSF101908">
    <property type="entry name" value="Putative isomerase YbhE"/>
    <property type="match status" value="1"/>
</dbReference>
<gene>
    <name evidence="4" type="ORF">DDE74_00495</name>
</gene>
<dbReference type="SUPFAM" id="SSF52540">
    <property type="entry name" value="P-loop containing nucleoside triphosphate hydrolases"/>
    <property type="match status" value="1"/>
</dbReference>
<evidence type="ECO:0000256" key="3">
    <source>
        <dbReference type="PROSITE-ProRule" id="PRU00221"/>
    </source>
</evidence>
<dbReference type="SUPFAM" id="SSF50998">
    <property type="entry name" value="Quinoprotein alcohol dehydrogenase-like"/>
    <property type="match status" value="1"/>
</dbReference>
<evidence type="ECO:0000313" key="4">
    <source>
        <dbReference type="EMBL" id="AZS69660.1"/>
    </source>
</evidence>
<protein>
    <submittedName>
        <fullName evidence="4">Uncharacterized protein</fullName>
    </submittedName>
</protein>
<keyword evidence="2" id="KW-0677">Repeat</keyword>
<dbReference type="CDD" id="cd00200">
    <property type="entry name" value="WD40"/>
    <property type="match status" value="2"/>
</dbReference>
<feature type="repeat" description="WD" evidence="3">
    <location>
        <begin position="1109"/>
        <end position="1153"/>
    </location>
</feature>
<dbReference type="PANTHER" id="PTHR19848:SF8">
    <property type="entry name" value="F-BOX AND WD REPEAT DOMAIN CONTAINING 7"/>
    <property type="match status" value="1"/>
</dbReference>
<dbReference type="InterPro" id="IPR027417">
    <property type="entry name" value="P-loop_NTPase"/>
</dbReference>
<organism evidence="4 5">
    <name type="scientific">Streptomyces lydicus</name>
    <dbReference type="NCBI Taxonomy" id="47763"/>
    <lineage>
        <taxon>Bacteria</taxon>
        <taxon>Bacillati</taxon>
        <taxon>Actinomycetota</taxon>
        <taxon>Actinomycetes</taxon>
        <taxon>Kitasatosporales</taxon>
        <taxon>Streptomycetaceae</taxon>
        <taxon>Streptomyces</taxon>
    </lineage>
</organism>
<sequence length="1428" mass="151174">MALDELPAFGLEFFPVDIGSYRHHDDLDTAAEVSAVQDALAPFAPRTALWEAPPPGRDAGAVEERLSQWAHPDRPANTFLYWVGHGESNDDRALLAHAVSPRPLLHSGITPEQILDYLIARQAHPDGRDHWAIVVIDACRSDRFVELLSAKAHLAAERPHNFLLVATSTRSTADLGSFSRALHTVLDTTFAADSVIDLRDLATELGRNLRDCPVLPHTSTGRALLRRAVPTAAGAITTTLDLLTEIQAVIDQLPPDEQRHFLPKAAGADLGEQSWHFEGREEERDAIFGWLDTAKQGLLTVTGAAGAGKSALLGHVLLHFRPRLRELLLRGGHLSPLPPGTTCPDDPFDAVLHLSGATAQQAVDRLAEAAGLPGPPMELTVGERIDWFLDRIAQQPGPFTILLDALDEAADPLLLADRLIRPLACLPQVRAIVGTRSSTHEDPDLPVPARTDILDALVPPSEGGRAASRQLVVPRDPHAMSRYIRRRLTHAMQRNILSLQPWQIEQAAIGLGHSGQEFLHARLAVHEILHDPAQVDDLALLQTSTHRELFARGVRRLTDRSAAFGPLLQALAFAQGRGLPIRDGIWAAAASALSPDSPTLSDSSIQALAEAAAPYLVLDTEAGQTVYRLAHRTFSEFFAAKAADHHDQHHAIAKALTAQADAHPSGTALNPYIVNHLSAHVAQAGQRAWEDLAHCPRVLDRVDVVSLVAEFMMHAFGRIEVPLAIAGAIATQHHAATSPLEDRAGLRELGMALTSGTYQPPRGHHQDVTAIWSVRWAHLLPQPLHLTLHGHDGGVWAAAPFTAADGRRLLATAADDHTVRIWDPLTGRAVGQPMTHESLVGAVAAFDANGGGALLASADDAGTVRVWDPLTGRHVAEHQTGHEGSVTAIAPFVTSDGRSLLATAGDDRTVRILDLLSGQVVGEPLSGHGAGVLSMAAFTGPGGRALLATGSSDGEVRLWDALLGRPVGNPLTGHEHRVWALVAFHGPDNQLLLASGSQDHTVRVWSPLTGRAVGEPLSGHGAGVLSMAAFTGADGRPLLAVGSDGGKVHIRDPLGSGDVGWPLTGHLGATGVVAGFAAPDGRPLLVTGSEDRTVRVWDPQTEESVGEPVTGHGTGVLSMTAFTAPDGQSLLATGDDAGTVRVWDLETGHAVGRRLTGDHGMIEAMVAFTAPCGRPLLAMAIDGHTVQVQDALSGQTVGQPVAHYGSNVLSLAACTAPSGHPLLVTGTGSGEVQVWDALTGHAVGQPLVGHHDWVRAMSALTAPDGRRLLATTGNDRTVRIWDLKTGEAIGRPMVGHRNWVRTIAAFIGADGRLLLATAGNDRTVWVWDPLTGRAVGPPRSMHTGSVTAMVALESAADGGTLLATAGTDTTVRVWDPCSTASWTLPLGVTAQAIACVGKDLAVVGPEGLVTVRWRGHPALSSSTVLRWA</sequence>
<reference evidence="4 5" key="1">
    <citation type="submission" date="2018-04" db="EMBL/GenBank/DDBJ databases">
        <title>Complete genome sequences of Streptomyces lydicus strain WYEC and characterization of antagonistic properties of biological control agents.</title>
        <authorList>
            <person name="Mariita R.M."/>
            <person name="Sello J.K."/>
        </authorList>
    </citation>
    <scope>NUCLEOTIDE SEQUENCE [LARGE SCALE GENOMIC DNA]</scope>
    <source>
        <strain evidence="4 5">WYEC 108</strain>
    </source>
</reference>
<evidence type="ECO:0000256" key="1">
    <source>
        <dbReference type="ARBA" id="ARBA00022574"/>
    </source>
</evidence>
<dbReference type="InterPro" id="IPR019775">
    <property type="entry name" value="WD40_repeat_CS"/>
</dbReference>
<feature type="repeat" description="WD" evidence="3">
    <location>
        <begin position="1339"/>
        <end position="1375"/>
    </location>
</feature>
<dbReference type="SMART" id="SM00320">
    <property type="entry name" value="WD40"/>
    <property type="match status" value="12"/>
</dbReference>
<dbReference type="InterPro" id="IPR015943">
    <property type="entry name" value="WD40/YVTN_repeat-like_dom_sf"/>
</dbReference>
<feature type="repeat" description="WD" evidence="3">
    <location>
        <begin position="971"/>
        <end position="1015"/>
    </location>
</feature>
<dbReference type="InterPro" id="IPR020472">
    <property type="entry name" value="WD40_PAC1"/>
</dbReference>
<feature type="repeat" description="WD" evidence="3">
    <location>
        <begin position="925"/>
        <end position="960"/>
    </location>
</feature>
<dbReference type="PANTHER" id="PTHR19848">
    <property type="entry name" value="WD40 REPEAT PROTEIN"/>
    <property type="match status" value="1"/>
</dbReference>
<dbReference type="PROSITE" id="PS50082">
    <property type="entry name" value="WD_REPEATS_2"/>
    <property type="match status" value="7"/>
</dbReference>
<dbReference type="RefSeq" id="WP_127148897.1">
    <property type="nucleotide sequence ID" value="NZ_CP029042.1"/>
</dbReference>
<dbReference type="Proteomes" id="UP000275579">
    <property type="component" value="Chromosome"/>
</dbReference>
<evidence type="ECO:0000256" key="2">
    <source>
        <dbReference type="ARBA" id="ARBA00022737"/>
    </source>
</evidence>
<dbReference type="Gene3D" id="2.130.10.10">
    <property type="entry name" value="YVTN repeat-like/Quinoprotein amine dehydrogenase"/>
    <property type="match status" value="4"/>
</dbReference>
<dbReference type="PROSITE" id="PS00678">
    <property type="entry name" value="WD_REPEATS_1"/>
    <property type="match status" value="1"/>
</dbReference>
<feature type="repeat" description="WD" evidence="3">
    <location>
        <begin position="788"/>
        <end position="832"/>
    </location>
</feature>
<proteinExistence type="predicted"/>
<name>A0A3Q9K6H3_9ACTN</name>
<dbReference type="PROSITE" id="PS50294">
    <property type="entry name" value="WD_REPEATS_REGION"/>
    <property type="match status" value="2"/>
</dbReference>
<evidence type="ECO:0000313" key="5">
    <source>
        <dbReference type="Proteomes" id="UP000275579"/>
    </source>
</evidence>
<dbReference type="Pfam" id="PF00400">
    <property type="entry name" value="WD40"/>
    <property type="match status" value="9"/>
</dbReference>
<dbReference type="InterPro" id="IPR001680">
    <property type="entry name" value="WD40_rpt"/>
</dbReference>
<dbReference type="PRINTS" id="PR00320">
    <property type="entry name" value="GPROTEINBRPT"/>
</dbReference>
<keyword evidence="1 3" id="KW-0853">WD repeat</keyword>
<dbReference type="InterPro" id="IPR011047">
    <property type="entry name" value="Quinoprotein_ADH-like_sf"/>
</dbReference>
<feature type="repeat" description="WD" evidence="3">
    <location>
        <begin position="1247"/>
        <end position="1291"/>
    </location>
</feature>